<feature type="region of interest" description="Disordered" evidence="1">
    <location>
        <begin position="1"/>
        <end position="24"/>
    </location>
</feature>
<organism evidence="2">
    <name type="scientific">Oikopleura dioica</name>
    <name type="common">Tunicate</name>
    <dbReference type="NCBI Taxonomy" id="34765"/>
    <lineage>
        <taxon>Eukaryota</taxon>
        <taxon>Metazoa</taxon>
        <taxon>Chordata</taxon>
        <taxon>Tunicata</taxon>
        <taxon>Appendicularia</taxon>
        <taxon>Copelata</taxon>
        <taxon>Oikopleuridae</taxon>
        <taxon>Oikopleura</taxon>
    </lineage>
</organism>
<proteinExistence type="predicted"/>
<evidence type="ECO:0000313" key="2">
    <source>
        <dbReference type="EMBL" id="CBY09144.1"/>
    </source>
</evidence>
<evidence type="ECO:0000313" key="3">
    <source>
        <dbReference type="Proteomes" id="UP000001307"/>
    </source>
</evidence>
<gene>
    <name evidence="2" type="ORF">GSOID_T00007671001</name>
</gene>
<evidence type="ECO:0000256" key="1">
    <source>
        <dbReference type="SAM" id="MobiDB-lite"/>
    </source>
</evidence>
<sequence>MENAKNVESATGGYTTRSNRFPPEQPRHVKFCQLVITHLFRDPPREGGWRNLRPEKSCFLELMGNTEIRACVRTCFISRDFEILYPNEKINDFFEQLHKWLEGFEQRLELPPVEVEKPKKKQKGFRRKMKMTDSMSFFLKAAQSSFTDVSKCRYLRGKNATDIDMSQVTKTEKENLALNRKILQNTEESDEDEKEEVLPKRMMTRDMRRTSEIISSLQIKIDPIV</sequence>
<name>E4XC19_OIKDI</name>
<feature type="compositionally biased region" description="Polar residues" evidence="1">
    <location>
        <begin position="1"/>
        <end position="19"/>
    </location>
</feature>
<dbReference type="AlphaFoldDB" id="E4XC19"/>
<accession>E4XC19</accession>
<reference evidence="2" key="1">
    <citation type="journal article" date="2010" name="Science">
        <title>Plasticity of animal genome architecture unmasked by rapid evolution of a pelagic tunicate.</title>
        <authorList>
            <person name="Denoeud F."/>
            <person name="Henriet S."/>
            <person name="Mungpakdee S."/>
            <person name="Aury J.M."/>
            <person name="Da Silva C."/>
            <person name="Brinkmann H."/>
            <person name="Mikhaleva J."/>
            <person name="Olsen L.C."/>
            <person name="Jubin C."/>
            <person name="Canestro C."/>
            <person name="Bouquet J.M."/>
            <person name="Danks G."/>
            <person name="Poulain J."/>
            <person name="Campsteijn C."/>
            <person name="Adamski M."/>
            <person name="Cross I."/>
            <person name="Yadetie F."/>
            <person name="Muffato M."/>
            <person name="Louis A."/>
            <person name="Butcher S."/>
            <person name="Tsagkogeorga G."/>
            <person name="Konrad A."/>
            <person name="Singh S."/>
            <person name="Jensen M.F."/>
            <person name="Cong E.H."/>
            <person name="Eikeseth-Otteraa H."/>
            <person name="Noel B."/>
            <person name="Anthouard V."/>
            <person name="Porcel B.M."/>
            <person name="Kachouri-Lafond R."/>
            <person name="Nishino A."/>
            <person name="Ugolini M."/>
            <person name="Chourrout P."/>
            <person name="Nishida H."/>
            <person name="Aasland R."/>
            <person name="Huzurbazar S."/>
            <person name="Westhof E."/>
            <person name="Delsuc F."/>
            <person name="Lehrach H."/>
            <person name="Reinhardt R."/>
            <person name="Weissenbach J."/>
            <person name="Roy S.W."/>
            <person name="Artiguenave F."/>
            <person name="Postlethwait J.H."/>
            <person name="Manak J.R."/>
            <person name="Thompson E.M."/>
            <person name="Jaillon O."/>
            <person name="Du Pasquier L."/>
            <person name="Boudinot P."/>
            <person name="Liberles D.A."/>
            <person name="Volff J.N."/>
            <person name="Philippe H."/>
            <person name="Lenhard B."/>
            <person name="Roest Crollius H."/>
            <person name="Wincker P."/>
            <person name="Chourrout D."/>
        </authorList>
    </citation>
    <scope>NUCLEOTIDE SEQUENCE [LARGE SCALE GENOMIC DNA]</scope>
</reference>
<protein>
    <submittedName>
        <fullName evidence="2">Uncharacterized protein</fullName>
    </submittedName>
</protein>
<dbReference type="EMBL" id="FN653035">
    <property type="protein sequence ID" value="CBY09144.1"/>
    <property type="molecule type" value="Genomic_DNA"/>
</dbReference>
<dbReference type="InParanoid" id="E4XC19"/>
<dbReference type="Proteomes" id="UP000001307">
    <property type="component" value="Unassembled WGS sequence"/>
</dbReference>
<keyword evidence="3" id="KW-1185">Reference proteome</keyword>